<accession>A0A1Q5U5W7</accession>
<evidence type="ECO:0000313" key="1">
    <source>
        <dbReference type="EMBL" id="OKP07875.1"/>
    </source>
</evidence>
<keyword evidence="2" id="KW-1185">Reference proteome</keyword>
<dbReference type="AlphaFoldDB" id="A0A1Q5U5W7"/>
<gene>
    <name evidence="1" type="ORF">PENSUB_5771</name>
</gene>
<name>A0A1Q5U5W7_9EURO</name>
<evidence type="ECO:0000313" key="2">
    <source>
        <dbReference type="Proteomes" id="UP000186955"/>
    </source>
</evidence>
<comment type="caution">
    <text evidence="1">The sequence shown here is derived from an EMBL/GenBank/DDBJ whole genome shotgun (WGS) entry which is preliminary data.</text>
</comment>
<organism evidence="1 2">
    <name type="scientific">Penicillium subrubescens</name>
    <dbReference type="NCBI Taxonomy" id="1316194"/>
    <lineage>
        <taxon>Eukaryota</taxon>
        <taxon>Fungi</taxon>
        <taxon>Dikarya</taxon>
        <taxon>Ascomycota</taxon>
        <taxon>Pezizomycotina</taxon>
        <taxon>Eurotiomycetes</taxon>
        <taxon>Eurotiomycetidae</taxon>
        <taxon>Eurotiales</taxon>
        <taxon>Aspergillaceae</taxon>
        <taxon>Penicillium</taxon>
    </lineage>
</organism>
<proteinExistence type="predicted"/>
<dbReference type="Proteomes" id="UP000186955">
    <property type="component" value="Unassembled WGS sequence"/>
</dbReference>
<sequence length="258" mass="28877">MSGRSLSATGSDSYWANEPIAINNWVPGVNFVEKCRKRATTTDGLGILIPGPALKGGLLSMLQHEPYWAEASRKEIVHSNGRLMERGSYCSFSIGHVLSKVAFEAKKFHESRVLNHHARNGRELKFVCSSTLLSVPAGNLCSGGRLVYQTASARLDGGKQIFDNIQSIPEHAQLYFNSEASTFRRAQVPHLGRDLSHFVRRTRQKLHALKLRCRRFVLTILDAVVWYQVPSGVSIVAEDTEIPQESYEGEALRRKDDR</sequence>
<dbReference type="EMBL" id="MNBE01000578">
    <property type="protein sequence ID" value="OKP07875.1"/>
    <property type="molecule type" value="Genomic_DNA"/>
</dbReference>
<protein>
    <submittedName>
        <fullName evidence="1">Uncharacterized protein</fullName>
    </submittedName>
</protein>
<reference evidence="1 2" key="1">
    <citation type="submission" date="2016-10" db="EMBL/GenBank/DDBJ databases">
        <title>Genome sequence of the ascomycete fungus Penicillium subrubescens.</title>
        <authorList>
            <person name="De Vries R.P."/>
            <person name="Peng M."/>
            <person name="Dilokpimol A."/>
            <person name="Hilden K."/>
            <person name="Makela M.R."/>
            <person name="Grigoriev I."/>
            <person name="Riley R."/>
            <person name="Granchi Z."/>
        </authorList>
    </citation>
    <scope>NUCLEOTIDE SEQUENCE [LARGE SCALE GENOMIC DNA]</scope>
    <source>
        <strain evidence="1 2">CBS 132785</strain>
    </source>
</reference>